<dbReference type="OrthoDB" id="7041380at2"/>
<accession>A0A1Q9QYH4</accession>
<evidence type="ECO:0000313" key="1">
    <source>
        <dbReference type="EMBL" id="OLS60175.1"/>
    </source>
</evidence>
<reference evidence="1 2" key="1">
    <citation type="submission" date="2016-10" db="EMBL/GenBank/DDBJ databases">
        <title>Genome Sequence of Pseudomonas putida GM4FR.</title>
        <authorList>
            <person name="Poehlein A."/>
            <person name="Wemheuer F."/>
            <person name="Hollensteiner J."/>
            <person name="Wemheuer B."/>
        </authorList>
    </citation>
    <scope>NUCLEOTIDE SEQUENCE [LARGE SCALE GENOMIC DNA]</scope>
    <source>
        <strain evidence="1 2">GM4FR</strain>
    </source>
</reference>
<proteinExistence type="predicted"/>
<dbReference type="Proteomes" id="UP000186736">
    <property type="component" value="Unassembled WGS sequence"/>
</dbReference>
<dbReference type="EMBL" id="MKZO01000049">
    <property type="protein sequence ID" value="OLS60175.1"/>
    <property type="molecule type" value="Genomic_DNA"/>
</dbReference>
<comment type="caution">
    <text evidence="1">The sequence shown here is derived from an EMBL/GenBank/DDBJ whole genome shotgun (WGS) entry which is preliminary data.</text>
</comment>
<evidence type="ECO:0000313" key="2">
    <source>
        <dbReference type="Proteomes" id="UP000186736"/>
    </source>
</evidence>
<name>A0A1Q9QYH4_PSEPU</name>
<dbReference type="AlphaFoldDB" id="A0A1Q9QYH4"/>
<gene>
    <name evidence="1" type="ORF">PSEMO_49510</name>
</gene>
<dbReference type="RefSeq" id="WP_075805664.1">
    <property type="nucleotide sequence ID" value="NZ_MKZO01000049.1"/>
</dbReference>
<organism evidence="1 2">
    <name type="scientific">Pseudomonas putida</name>
    <name type="common">Arthrobacter siderocapsulatus</name>
    <dbReference type="NCBI Taxonomy" id="303"/>
    <lineage>
        <taxon>Bacteria</taxon>
        <taxon>Pseudomonadati</taxon>
        <taxon>Pseudomonadota</taxon>
        <taxon>Gammaproteobacteria</taxon>
        <taxon>Pseudomonadales</taxon>
        <taxon>Pseudomonadaceae</taxon>
        <taxon>Pseudomonas</taxon>
    </lineage>
</organism>
<sequence length="173" mass="19107">MTRNSPNPSARLIDLEFSPHDLYPPLRASTARVLVSMAAQEAPKALSFQLSLNGQPGVPEGMQLNLLPEEGSGHLLVGKDFIERYKGTWPAQLKLQALRDGTLVDEALLTLHDTRKIAPARMESNVWPSTRIEIPGSEDAWVVITPTFYDRNGVICLWRSWTGWSSSTTSPPG</sequence>
<protein>
    <submittedName>
        <fullName evidence="1">Uncharacterized protein</fullName>
    </submittedName>
</protein>